<dbReference type="Proteomes" id="UP000240904">
    <property type="component" value="Unassembled WGS sequence"/>
</dbReference>
<evidence type="ECO:0000256" key="5">
    <source>
        <dbReference type="ARBA" id="ARBA00023315"/>
    </source>
</evidence>
<dbReference type="PANTHER" id="PTHR23416">
    <property type="entry name" value="SIALIC ACID SYNTHASE-RELATED"/>
    <property type="match status" value="1"/>
</dbReference>
<gene>
    <name evidence="9" type="ORF">C9I89_08770</name>
</gene>
<evidence type="ECO:0000313" key="9">
    <source>
        <dbReference type="EMBL" id="PSW05522.1"/>
    </source>
</evidence>
<feature type="domain" description="Maltose/galactoside acetyltransferase" evidence="8">
    <location>
        <begin position="4"/>
        <end position="55"/>
    </location>
</feature>
<keyword evidence="5" id="KW-0012">Acyltransferase</keyword>
<dbReference type="SMART" id="SM01266">
    <property type="entry name" value="Mac"/>
    <property type="match status" value="1"/>
</dbReference>
<dbReference type="InterPro" id="IPR001451">
    <property type="entry name" value="Hexapep"/>
</dbReference>
<comment type="function">
    <text evidence="6">Acetyltransferase implicated in the O-acetylation of Nod factors.</text>
</comment>
<dbReference type="OrthoDB" id="9815592at2"/>
<dbReference type="InterPro" id="IPR011004">
    <property type="entry name" value="Trimer_LpxA-like_sf"/>
</dbReference>
<dbReference type="GO" id="GO:0008374">
    <property type="term" value="F:O-acyltransferase activity"/>
    <property type="evidence" value="ECO:0007669"/>
    <property type="project" value="TreeGrafter"/>
</dbReference>
<dbReference type="Pfam" id="PF14602">
    <property type="entry name" value="Hexapep_2"/>
    <property type="match status" value="1"/>
</dbReference>
<dbReference type="CDD" id="cd03357">
    <property type="entry name" value="LbH_MAT_GAT"/>
    <property type="match status" value="1"/>
</dbReference>
<organism evidence="9 10">
    <name type="scientific">Photobacterium lipolyticum</name>
    <dbReference type="NCBI Taxonomy" id="266810"/>
    <lineage>
        <taxon>Bacteria</taxon>
        <taxon>Pseudomonadati</taxon>
        <taxon>Pseudomonadota</taxon>
        <taxon>Gammaproteobacteria</taxon>
        <taxon>Vibrionales</taxon>
        <taxon>Vibrionaceae</taxon>
        <taxon>Photobacterium</taxon>
    </lineage>
</organism>
<dbReference type="GO" id="GO:0016407">
    <property type="term" value="F:acetyltransferase activity"/>
    <property type="evidence" value="ECO:0007669"/>
    <property type="project" value="InterPro"/>
</dbReference>
<evidence type="ECO:0000256" key="4">
    <source>
        <dbReference type="ARBA" id="ARBA00022737"/>
    </source>
</evidence>
<keyword evidence="2" id="KW-0536">Nodulation</keyword>
<dbReference type="InterPro" id="IPR024688">
    <property type="entry name" value="Mac_dom"/>
</dbReference>
<dbReference type="PROSITE" id="PS00101">
    <property type="entry name" value="HEXAPEP_TRANSFERASES"/>
    <property type="match status" value="1"/>
</dbReference>
<evidence type="ECO:0000256" key="2">
    <source>
        <dbReference type="ARBA" id="ARBA00022458"/>
    </source>
</evidence>
<reference evidence="9 10" key="1">
    <citation type="submission" date="2018-03" db="EMBL/GenBank/DDBJ databases">
        <title>Whole genome sequencing of Histamine producing bacteria.</title>
        <authorList>
            <person name="Butler K."/>
        </authorList>
    </citation>
    <scope>NUCLEOTIDE SEQUENCE [LARGE SCALE GENOMIC DNA]</scope>
    <source>
        <strain evidence="9 10">DSM 16190</strain>
    </source>
</reference>
<accession>A0A2T3MZZ9</accession>
<comment type="caution">
    <text evidence="9">The sequence shown here is derived from an EMBL/GenBank/DDBJ whole genome shotgun (WGS) entry which is preliminary data.</text>
</comment>
<sequence>MTELEKMRSGELFDGGDPEISALRQQAELTLLKIQSSGSAQHSELFRQLFGSFGKESVVRVPFSCEFGQTVHIGDHTFINAGVIMLDGADIRIGNNVLIGPSVQFYTPTHSLDHHSRRKWQTWCKPITVEDDAWIGGNVSICQGVTIGARSVVAAGSVVTKDVPTGVMVGGVPAKVIKTLVSAQ</sequence>
<dbReference type="SUPFAM" id="SSF51161">
    <property type="entry name" value="Trimeric LpxA-like enzymes"/>
    <property type="match status" value="1"/>
</dbReference>
<keyword evidence="3 9" id="KW-0808">Transferase</keyword>
<evidence type="ECO:0000256" key="3">
    <source>
        <dbReference type="ARBA" id="ARBA00022679"/>
    </source>
</evidence>
<evidence type="ECO:0000256" key="6">
    <source>
        <dbReference type="ARBA" id="ARBA00055587"/>
    </source>
</evidence>
<dbReference type="Pfam" id="PF12464">
    <property type="entry name" value="Mac"/>
    <property type="match status" value="1"/>
</dbReference>
<dbReference type="FunFam" id="2.160.10.10:FF:000025">
    <property type="entry name" value="Hexapeptide-repeat containing-acetyltransferase"/>
    <property type="match status" value="1"/>
</dbReference>
<evidence type="ECO:0000256" key="7">
    <source>
        <dbReference type="ARBA" id="ARBA00067695"/>
    </source>
</evidence>
<dbReference type="InterPro" id="IPR018357">
    <property type="entry name" value="Hexapep_transf_CS"/>
</dbReference>
<comment type="similarity">
    <text evidence="1">Belongs to the transferase hexapeptide repeat family.</text>
</comment>
<dbReference type="AlphaFoldDB" id="A0A2T3MZZ9"/>
<keyword evidence="10" id="KW-1185">Reference proteome</keyword>
<evidence type="ECO:0000259" key="8">
    <source>
        <dbReference type="SMART" id="SM01266"/>
    </source>
</evidence>
<dbReference type="GO" id="GO:0005829">
    <property type="term" value="C:cytosol"/>
    <property type="evidence" value="ECO:0007669"/>
    <property type="project" value="TreeGrafter"/>
</dbReference>
<protein>
    <recommendedName>
        <fullName evidence="7">Nodulation protein L</fullName>
    </recommendedName>
</protein>
<dbReference type="Gene3D" id="2.160.10.10">
    <property type="entry name" value="Hexapeptide repeat proteins"/>
    <property type="match status" value="1"/>
</dbReference>
<dbReference type="PANTHER" id="PTHR23416:SF23">
    <property type="entry name" value="ACETYLTRANSFERASE C18B11.09C-RELATED"/>
    <property type="match status" value="1"/>
</dbReference>
<dbReference type="EMBL" id="PYMC01000005">
    <property type="protein sequence ID" value="PSW05522.1"/>
    <property type="molecule type" value="Genomic_DNA"/>
</dbReference>
<keyword evidence="4" id="KW-0677">Repeat</keyword>
<evidence type="ECO:0000313" key="10">
    <source>
        <dbReference type="Proteomes" id="UP000240904"/>
    </source>
</evidence>
<dbReference type="RefSeq" id="WP_107283163.1">
    <property type="nucleotide sequence ID" value="NZ_PYMC01000005.1"/>
</dbReference>
<proteinExistence type="inferred from homology"/>
<dbReference type="InterPro" id="IPR051159">
    <property type="entry name" value="Hexapeptide_acetyltransf"/>
</dbReference>
<evidence type="ECO:0000256" key="1">
    <source>
        <dbReference type="ARBA" id="ARBA00007274"/>
    </source>
</evidence>
<name>A0A2T3MZZ9_9GAMM</name>